<dbReference type="RefSeq" id="WP_071897121.1">
    <property type="nucleotide sequence ID" value="NZ_MPIN01000002.1"/>
</dbReference>
<protein>
    <recommendedName>
        <fullName evidence="4">ABC transporter permease</fullName>
    </recommendedName>
</protein>
<reference evidence="3" key="1">
    <citation type="submission" date="2016-11" db="EMBL/GenBank/DDBJ databases">
        <authorList>
            <person name="Shukria A."/>
            <person name="Stevens D.C."/>
        </authorList>
    </citation>
    <scope>NUCLEOTIDE SEQUENCE [LARGE SCALE GENOMIC DNA]</scope>
    <source>
        <strain evidence="3">Cbfe23</strain>
    </source>
</reference>
<keyword evidence="1" id="KW-0472">Membrane</keyword>
<keyword evidence="3" id="KW-1185">Reference proteome</keyword>
<dbReference type="EMBL" id="MPIN01000002">
    <property type="protein sequence ID" value="OJH40679.1"/>
    <property type="molecule type" value="Genomic_DNA"/>
</dbReference>
<name>A0A1L9BEK2_9BACT</name>
<dbReference type="STRING" id="83449.BON30_06950"/>
<dbReference type="OrthoDB" id="5525162at2"/>
<feature type="transmembrane region" description="Helical" evidence="1">
    <location>
        <begin position="146"/>
        <end position="171"/>
    </location>
</feature>
<evidence type="ECO:0008006" key="4">
    <source>
        <dbReference type="Google" id="ProtNLM"/>
    </source>
</evidence>
<feature type="transmembrane region" description="Helical" evidence="1">
    <location>
        <begin position="58"/>
        <end position="87"/>
    </location>
</feature>
<gene>
    <name evidence="2" type="ORF">BON30_06950</name>
</gene>
<dbReference type="GO" id="GO:0005886">
    <property type="term" value="C:plasma membrane"/>
    <property type="evidence" value="ECO:0007669"/>
    <property type="project" value="UniProtKB-SubCell"/>
</dbReference>
<evidence type="ECO:0000313" key="2">
    <source>
        <dbReference type="EMBL" id="OJH40679.1"/>
    </source>
</evidence>
<evidence type="ECO:0000256" key="1">
    <source>
        <dbReference type="SAM" id="Phobius"/>
    </source>
</evidence>
<organism evidence="2 3">
    <name type="scientific">Cystobacter ferrugineus</name>
    <dbReference type="NCBI Taxonomy" id="83449"/>
    <lineage>
        <taxon>Bacteria</taxon>
        <taxon>Pseudomonadati</taxon>
        <taxon>Myxococcota</taxon>
        <taxon>Myxococcia</taxon>
        <taxon>Myxococcales</taxon>
        <taxon>Cystobacterineae</taxon>
        <taxon>Archangiaceae</taxon>
        <taxon>Cystobacter</taxon>
    </lineage>
</organism>
<dbReference type="Proteomes" id="UP000182229">
    <property type="component" value="Unassembled WGS sequence"/>
</dbReference>
<dbReference type="AlphaFoldDB" id="A0A1L9BEK2"/>
<evidence type="ECO:0000313" key="3">
    <source>
        <dbReference type="Proteomes" id="UP000182229"/>
    </source>
</evidence>
<keyword evidence="1" id="KW-1133">Transmembrane helix</keyword>
<dbReference type="Pfam" id="PF12679">
    <property type="entry name" value="ABC2_membrane_2"/>
    <property type="match status" value="1"/>
</dbReference>
<feature type="transmembrane region" description="Helical" evidence="1">
    <location>
        <begin position="178"/>
        <end position="198"/>
    </location>
</feature>
<keyword evidence="1" id="KW-0812">Transmembrane</keyword>
<proteinExistence type="predicted"/>
<accession>A0A1L9BEK2</accession>
<feature type="transmembrane region" description="Helical" evidence="1">
    <location>
        <begin position="229"/>
        <end position="249"/>
    </location>
</feature>
<comment type="caution">
    <text evidence="2">The sequence shown here is derived from an EMBL/GenBank/DDBJ whole genome shotgun (WGS) entry which is preliminary data.</text>
</comment>
<feature type="transmembrane region" description="Helical" evidence="1">
    <location>
        <begin position="107"/>
        <end position="126"/>
    </location>
</feature>
<sequence length="256" mass="27602">MKARFLWLDMRATLGERKTWLAAGMMLYAAISMPFIAAKPPKHVLSALEGWFSTSDPFILFLFVWTDLAMNKCILILGVVLAGSLLIRERETGQLAVLLSKPISPAAYFLTRTLSACAVMAVLYIGTHLAAAPLIARSVPGFRAGLFFASMAVHLFAALFTVCFSALMSVLIQRRAMAGLVSLLVLSLLVGMAFMGFYNPAWSGISAFNPLTQGISVLGHVDELHPGHVLTPIAILLGMNAAVLALGALRVRQLEV</sequence>
<dbReference type="GO" id="GO:0140359">
    <property type="term" value="F:ABC-type transporter activity"/>
    <property type="evidence" value="ECO:0007669"/>
    <property type="project" value="InterPro"/>
</dbReference>
<reference evidence="2 3" key="2">
    <citation type="submission" date="2016-12" db="EMBL/GenBank/DDBJ databases">
        <title>Draft Genome Sequence of Cystobacter ferrugineus Strain Cbfe23.</title>
        <authorList>
            <person name="Akbar S."/>
            <person name="Dowd S.E."/>
            <person name="Stevens D.C."/>
        </authorList>
    </citation>
    <scope>NUCLEOTIDE SEQUENCE [LARGE SCALE GENOMIC DNA]</scope>
    <source>
        <strain evidence="2 3">Cbfe23</strain>
    </source>
</reference>
<feature type="transmembrane region" description="Helical" evidence="1">
    <location>
        <begin position="20"/>
        <end position="38"/>
    </location>
</feature>